<keyword evidence="1" id="KW-0812">Transmembrane</keyword>
<organism evidence="2 3">
    <name type="scientific">Paraglaciecola polaris LMG 21857</name>
    <dbReference type="NCBI Taxonomy" id="1129793"/>
    <lineage>
        <taxon>Bacteria</taxon>
        <taxon>Pseudomonadati</taxon>
        <taxon>Pseudomonadota</taxon>
        <taxon>Gammaproteobacteria</taxon>
        <taxon>Alteromonadales</taxon>
        <taxon>Alteromonadaceae</taxon>
        <taxon>Paraglaciecola</taxon>
    </lineage>
</organism>
<keyword evidence="1" id="KW-0472">Membrane</keyword>
<evidence type="ECO:0000313" key="2">
    <source>
        <dbReference type="EMBL" id="GAC35205.1"/>
    </source>
</evidence>
<evidence type="ECO:0000313" key="3">
    <source>
        <dbReference type="Proteomes" id="UP000006322"/>
    </source>
</evidence>
<gene>
    <name evidence="2" type="ORF">GPLA_4326</name>
</gene>
<name>K7AIZ4_9ALTE</name>
<comment type="caution">
    <text evidence="2">The sequence shown here is derived from an EMBL/GenBank/DDBJ whole genome shotgun (WGS) entry which is preliminary data.</text>
</comment>
<proteinExistence type="predicted"/>
<dbReference type="Proteomes" id="UP000006322">
    <property type="component" value="Unassembled WGS sequence"/>
</dbReference>
<dbReference type="AlphaFoldDB" id="K7AIZ4"/>
<feature type="transmembrane region" description="Helical" evidence="1">
    <location>
        <begin position="6"/>
        <end position="28"/>
    </location>
</feature>
<protein>
    <submittedName>
        <fullName evidence="2">Uncharacterized protein</fullName>
    </submittedName>
</protein>
<sequence length="37" mass="4410">MTQRLTNLYFWNIFVTTLLAFCRPYVILMLQGAKTKN</sequence>
<accession>K7AIZ4</accession>
<dbReference type="STRING" id="1129793.GPLA_4326"/>
<dbReference type="EMBL" id="BAER01000127">
    <property type="protein sequence ID" value="GAC35205.1"/>
    <property type="molecule type" value="Genomic_DNA"/>
</dbReference>
<keyword evidence="3" id="KW-1185">Reference proteome</keyword>
<reference evidence="3" key="1">
    <citation type="journal article" date="2014" name="Environ. Microbiol.">
        <title>Comparative genomics of the marine bacterial genus Glaciecola reveals the high degree of genomic diversity and genomic characteristic for cold adaptation.</title>
        <authorList>
            <person name="Qin Q.L."/>
            <person name="Xie B.B."/>
            <person name="Yu Y."/>
            <person name="Shu Y.L."/>
            <person name="Rong J.C."/>
            <person name="Zhang Y.J."/>
            <person name="Zhao D.L."/>
            <person name="Chen X.L."/>
            <person name="Zhang X.Y."/>
            <person name="Chen B."/>
            <person name="Zhou B.C."/>
            <person name="Zhang Y.Z."/>
        </authorList>
    </citation>
    <scope>NUCLEOTIDE SEQUENCE [LARGE SCALE GENOMIC DNA]</scope>
    <source>
        <strain evidence="3">LMG 21857</strain>
    </source>
</reference>
<evidence type="ECO:0000256" key="1">
    <source>
        <dbReference type="SAM" id="Phobius"/>
    </source>
</evidence>
<keyword evidence="1" id="KW-1133">Transmembrane helix</keyword>